<feature type="chain" id="PRO_5046216159" evidence="1">
    <location>
        <begin position="26"/>
        <end position="120"/>
    </location>
</feature>
<gene>
    <name evidence="2" type="ORF">LMG21510_00123</name>
</gene>
<protein>
    <submittedName>
        <fullName evidence="2">Uncharacterized protein</fullName>
    </submittedName>
</protein>
<comment type="caution">
    <text evidence="2">The sequence shown here is derived from an EMBL/GenBank/DDBJ whole genome shotgun (WGS) entry which is preliminary data.</text>
</comment>
<sequence length="120" mass="13032">MSLPFRTAALTAALSLAALAGPASAHHGWSSYDDSKPVEVTGKVVESRYENPHATIRVEAGGKRWFAILAPISRMQARGATQEKVAVGREVTLVGYPSKEDANEMRVERIKLDGQTVELR</sequence>
<organism evidence="2 3">
    <name type="scientific">Cupriavidus respiraculi</name>
    <dbReference type="NCBI Taxonomy" id="195930"/>
    <lineage>
        <taxon>Bacteria</taxon>
        <taxon>Pseudomonadati</taxon>
        <taxon>Pseudomonadota</taxon>
        <taxon>Betaproteobacteria</taxon>
        <taxon>Burkholderiales</taxon>
        <taxon>Burkholderiaceae</taxon>
        <taxon>Cupriavidus</taxon>
    </lineage>
</organism>
<name>A0ABM8WE14_9BURK</name>
<evidence type="ECO:0000313" key="2">
    <source>
        <dbReference type="EMBL" id="CAG9165540.1"/>
    </source>
</evidence>
<evidence type="ECO:0000256" key="1">
    <source>
        <dbReference type="SAM" id="SignalP"/>
    </source>
</evidence>
<dbReference type="RefSeq" id="WP_224039013.1">
    <property type="nucleotide sequence ID" value="NZ_CAJZAH010000001.1"/>
</dbReference>
<dbReference type="Pfam" id="PF19649">
    <property type="entry name" value="DUF6152"/>
    <property type="match status" value="1"/>
</dbReference>
<keyword evidence="3" id="KW-1185">Reference proteome</keyword>
<dbReference type="InterPro" id="IPR046150">
    <property type="entry name" value="DUF6152"/>
</dbReference>
<dbReference type="Proteomes" id="UP000721236">
    <property type="component" value="Unassembled WGS sequence"/>
</dbReference>
<reference evidence="2 3" key="1">
    <citation type="submission" date="2021-08" db="EMBL/GenBank/DDBJ databases">
        <authorList>
            <person name="Peeters C."/>
        </authorList>
    </citation>
    <scope>NUCLEOTIDE SEQUENCE [LARGE SCALE GENOMIC DNA]</scope>
    <source>
        <strain evidence="2 3">LMG 21510</strain>
    </source>
</reference>
<evidence type="ECO:0000313" key="3">
    <source>
        <dbReference type="Proteomes" id="UP000721236"/>
    </source>
</evidence>
<keyword evidence="1" id="KW-0732">Signal</keyword>
<proteinExistence type="predicted"/>
<accession>A0ABM8WE14</accession>
<dbReference type="EMBL" id="CAJZAH010000001">
    <property type="protein sequence ID" value="CAG9165540.1"/>
    <property type="molecule type" value="Genomic_DNA"/>
</dbReference>
<feature type="signal peptide" evidence="1">
    <location>
        <begin position="1"/>
        <end position="25"/>
    </location>
</feature>